<evidence type="ECO:0000256" key="7">
    <source>
        <dbReference type="ARBA" id="ARBA00022962"/>
    </source>
</evidence>
<evidence type="ECO:0000256" key="3">
    <source>
        <dbReference type="ARBA" id="ARBA00022741"/>
    </source>
</evidence>
<keyword evidence="6 8" id="KW-0067">ATP-binding</keyword>
<dbReference type="PANTHER" id="PTHR47552:SF1">
    <property type="entry name" value="PHOSPHORIBOSYLFORMYLGLYCINAMIDINE SYNTHASE SUBUNIT PURQ"/>
    <property type="match status" value="1"/>
</dbReference>
<keyword evidence="4 8" id="KW-0658">Purine biosynthesis</keyword>
<dbReference type="NCBIfam" id="TIGR01737">
    <property type="entry name" value="FGAM_synth_I"/>
    <property type="match status" value="1"/>
</dbReference>
<sequence length="226" mass="24260">MVRVGVVTFPGSLDDKQTLRALSFAGCAAVQLWHASDTLSSVDAVILPGGFSYGDYLRPGALASRSRIMVRIIEAAHQGMPVLGICNGFQLLTESRLLPGAFVANKASRFVCLEQSLIVENNSTPFTMNFSKNQNVIIPIKNSDGCYFAQTEDLDRIENEGRVVLRYAGSNPSGSSRNIAGICNEQGNIVGMMPHPEYAVEPGFGPPGLHGAPVFSAISSWINNAR</sequence>
<dbReference type="NCBIfam" id="NF002957">
    <property type="entry name" value="PRK03619.1"/>
    <property type="match status" value="1"/>
</dbReference>
<dbReference type="GO" id="GO:0004359">
    <property type="term" value="F:glutaminase activity"/>
    <property type="evidence" value="ECO:0007669"/>
    <property type="project" value="UniProtKB-EC"/>
</dbReference>
<dbReference type="InterPro" id="IPR029062">
    <property type="entry name" value="Class_I_gatase-like"/>
</dbReference>
<feature type="active site" evidence="8">
    <location>
        <position position="197"/>
    </location>
</feature>
<dbReference type="PANTHER" id="PTHR47552">
    <property type="entry name" value="PHOSPHORIBOSYLFORMYLGLYCINAMIDINE SYNTHASE SUBUNIT PURQ"/>
    <property type="match status" value="1"/>
</dbReference>
<dbReference type="Proteomes" id="UP000002200">
    <property type="component" value="Chromosome"/>
</dbReference>
<dbReference type="AlphaFoldDB" id="Q83FE7"/>
<dbReference type="OrthoDB" id="9804441at2"/>
<protein>
    <recommendedName>
        <fullName evidence="8">Phosphoribosylformylglycinamidine synthase subunit PurQ</fullName>
        <shortName evidence="8">FGAM synthase</shortName>
        <ecNumber evidence="8">6.3.5.3</ecNumber>
    </recommendedName>
    <alternativeName>
        <fullName evidence="8">Formylglycinamide ribonucleotide amidotransferase subunit I</fullName>
        <shortName evidence="8">FGAR amidotransferase I</shortName>
        <shortName evidence="8">FGAR-AT I</shortName>
    </alternativeName>
    <alternativeName>
        <fullName evidence="8">Glutaminase PurQ</fullName>
        <ecNumber evidence="8">3.5.1.2</ecNumber>
    </alternativeName>
    <alternativeName>
        <fullName evidence="8">Phosphoribosylformylglycinamidine synthase subunit I</fullName>
    </alternativeName>
</protein>
<evidence type="ECO:0000256" key="2">
    <source>
        <dbReference type="ARBA" id="ARBA00022598"/>
    </source>
</evidence>
<comment type="function">
    <text evidence="8">Part of the phosphoribosylformylglycinamidine synthase complex involved in the purines biosynthetic pathway. Catalyzes the ATP-dependent conversion of formylglycinamide ribonucleotide (FGAR) and glutamine to yield formylglycinamidine ribonucleotide (FGAM) and glutamate. The FGAM synthase complex is composed of three subunits. PurQ produces an ammonia molecule by converting glutamine to glutamate. PurL transfers the ammonia molecule to FGAR to form FGAM in an ATP-dependent manner. PurS interacts with PurQ and PurL and is thought to assist in the transfer of the ammonia molecule from PurQ to PurL.</text>
</comment>
<dbReference type="STRING" id="203267.TWT_795"/>
<keyword evidence="5 8" id="KW-0378">Hydrolase</keyword>
<reference evidence="9 10" key="1">
    <citation type="journal article" date="2003" name="Genome Res.">
        <title>Tropheryma whipplei twist: a human pathogenic Actinobacteria with a reduced genome.</title>
        <authorList>
            <person name="Raoult D."/>
            <person name="Ogata H."/>
            <person name="Audic S."/>
            <person name="Robert C."/>
            <person name="Suhre K."/>
            <person name="Drancourt M."/>
            <person name="Claverie J.-M."/>
        </authorList>
    </citation>
    <scope>NUCLEOTIDE SEQUENCE [LARGE SCALE GENOMIC DNA]</scope>
    <source>
        <strain evidence="9 10">Twist</strain>
    </source>
</reference>
<comment type="pathway">
    <text evidence="8">Purine metabolism; IMP biosynthesis via de novo pathway; 5-amino-1-(5-phospho-D-ribosyl)imidazole from N(2)-formyl-N(1)-(5-phospho-D-ribosyl)glycinamide: step 1/2.</text>
</comment>
<dbReference type="EC" id="6.3.5.3" evidence="8"/>
<dbReference type="Pfam" id="PF13507">
    <property type="entry name" value="GATase_5"/>
    <property type="match status" value="1"/>
</dbReference>
<dbReference type="PIRSF" id="PIRSF001586">
    <property type="entry name" value="FGAM_synth_I"/>
    <property type="match status" value="1"/>
</dbReference>
<keyword evidence="10" id="KW-1185">Reference proteome</keyword>
<evidence type="ECO:0000256" key="4">
    <source>
        <dbReference type="ARBA" id="ARBA00022755"/>
    </source>
</evidence>
<dbReference type="SMART" id="SM01211">
    <property type="entry name" value="GATase_5"/>
    <property type="match status" value="1"/>
</dbReference>
<evidence type="ECO:0000256" key="1">
    <source>
        <dbReference type="ARBA" id="ARBA00022490"/>
    </source>
</evidence>
<dbReference type="UniPathway" id="UPA00074">
    <property type="reaction ID" value="UER00128"/>
</dbReference>
<dbReference type="GeneID" id="67388586"/>
<dbReference type="HAMAP" id="MF_00421">
    <property type="entry name" value="PurQ"/>
    <property type="match status" value="1"/>
</dbReference>
<dbReference type="GO" id="GO:0005524">
    <property type="term" value="F:ATP binding"/>
    <property type="evidence" value="ECO:0007669"/>
    <property type="project" value="UniProtKB-KW"/>
</dbReference>
<comment type="subcellular location">
    <subcellularLocation>
        <location evidence="8">Cytoplasm</location>
    </subcellularLocation>
</comment>
<feature type="active site" description="Nucleophile" evidence="8">
    <location>
        <position position="86"/>
    </location>
</feature>
<evidence type="ECO:0000256" key="6">
    <source>
        <dbReference type="ARBA" id="ARBA00022840"/>
    </source>
</evidence>
<comment type="catalytic activity">
    <reaction evidence="8">
        <text>N(2)-formyl-N(1)-(5-phospho-beta-D-ribosyl)glycinamide + L-glutamine + ATP + H2O = 2-formamido-N(1)-(5-O-phospho-beta-D-ribosyl)acetamidine + L-glutamate + ADP + phosphate + H(+)</text>
        <dbReference type="Rhea" id="RHEA:17129"/>
        <dbReference type="ChEBI" id="CHEBI:15377"/>
        <dbReference type="ChEBI" id="CHEBI:15378"/>
        <dbReference type="ChEBI" id="CHEBI:29985"/>
        <dbReference type="ChEBI" id="CHEBI:30616"/>
        <dbReference type="ChEBI" id="CHEBI:43474"/>
        <dbReference type="ChEBI" id="CHEBI:58359"/>
        <dbReference type="ChEBI" id="CHEBI:147286"/>
        <dbReference type="ChEBI" id="CHEBI:147287"/>
        <dbReference type="ChEBI" id="CHEBI:456216"/>
        <dbReference type="EC" id="6.3.5.3"/>
    </reaction>
</comment>
<dbReference type="KEGG" id="twh:TWT_795"/>
<dbReference type="HOGENOM" id="CLU_001031_3_1_11"/>
<comment type="catalytic activity">
    <reaction evidence="8">
        <text>L-glutamine + H2O = L-glutamate + NH4(+)</text>
        <dbReference type="Rhea" id="RHEA:15889"/>
        <dbReference type="ChEBI" id="CHEBI:15377"/>
        <dbReference type="ChEBI" id="CHEBI:28938"/>
        <dbReference type="ChEBI" id="CHEBI:29985"/>
        <dbReference type="ChEBI" id="CHEBI:58359"/>
        <dbReference type="EC" id="3.5.1.2"/>
    </reaction>
</comment>
<evidence type="ECO:0000256" key="8">
    <source>
        <dbReference type="HAMAP-Rule" id="MF_00421"/>
    </source>
</evidence>
<dbReference type="SUPFAM" id="SSF52317">
    <property type="entry name" value="Class I glutamine amidotransferase-like"/>
    <property type="match status" value="1"/>
</dbReference>
<dbReference type="GO" id="GO:0004642">
    <property type="term" value="F:phosphoribosylformylglycinamidine synthase activity"/>
    <property type="evidence" value="ECO:0007669"/>
    <property type="project" value="UniProtKB-UniRule"/>
</dbReference>
<evidence type="ECO:0000256" key="5">
    <source>
        <dbReference type="ARBA" id="ARBA00022801"/>
    </source>
</evidence>
<dbReference type="Gene3D" id="3.40.50.880">
    <property type="match status" value="1"/>
</dbReference>
<keyword evidence="7 8" id="KW-0315">Glutamine amidotransferase</keyword>
<dbReference type="GO" id="GO:0005737">
    <property type="term" value="C:cytoplasm"/>
    <property type="evidence" value="ECO:0007669"/>
    <property type="project" value="UniProtKB-SubCell"/>
</dbReference>
<comment type="subunit">
    <text evidence="8">Part of the FGAM synthase complex composed of 1 PurL, 1 PurQ and 2 PurS subunits.</text>
</comment>
<gene>
    <name evidence="8 9" type="primary">purQ</name>
    <name evidence="9" type="ordered locus">TWT_795</name>
</gene>
<dbReference type="RefSeq" id="WP_011096742.1">
    <property type="nucleotide sequence ID" value="NC_004572.3"/>
</dbReference>
<dbReference type="GO" id="GO:0006189">
    <property type="term" value="P:'de novo' IMP biosynthetic process"/>
    <property type="evidence" value="ECO:0007669"/>
    <property type="project" value="UniProtKB-UniRule"/>
</dbReference>
<feature type="active site" evidence="8">
    <location>
        <position position="195"/>
    </location>
</feature>
<name>Q83FE7_TROWT</name>
<keyword evidence="2 8" id="KW-0436">Ligase</keyword>
<proteinExistence type="inferred from homology"/>
<evidence type="ECO:0000313" key="10">
    <source>
        <dbReference type="Proteomes" id="UP000002200"/>
    </source>
</evidence>
<keyword evidence="3 8" id="KW-0547">Nucleotide-binding</keyword>
<dbReference type="EC" id="3.5.1.2" evidence="8"/>
<dbReference type="InterPro" id="IPR010075">
    <property type="entry name" value="PRibForGlyAmidine_synth_PurQ"/>
</dbReference>
<evidence type="ECO:0000313" key="9">
    <source>
        <dbReference type="EMBL" id="AAO44892.1"/>
    </source>
</evidence>
<keyword evidence="1 8" id="KW-0963">Cytoplasm</keyword>
<dbReference type="eggNOG" id="COG0047">
    <property type="taxonomic scope" value="Bacteria"/>
</dbReference>
<dbReference type="EMBL" id="AE014184">
    <property type="protein sequence ID" value="AAO44892.1"/>
    <property type="molecule type" value="Genomic_DNA"/>
</dbReference>
<accession>Q83FE7</accession>
<dbReference type="PROSITE" id="PS51273">
    <property type="entry name" value="GATASE_TYPE_1"/>
    <property type="match status" value="1"/>
</dbReference>
<organism evidence="9 10">
    <name type="scientific">Tropheryma whipplei (strain Twist)</name>
    <name type="common">Whipple's bacillus</name>
    <dbReference type="NCBI Taxonomy" id="203267"/>
    <lineage>
        <taxon>Bacteria</taxon>
        <taxon>Bacillati</taxon>
        <taxon>Actinomycetota</taxon>
        <taxon>Actinomycetes</taxon>
        <taxon>Micrococcales</taxon>
        <taxon>Tropherymataceae</taxon>
        <taxon>Tropheryma</taxon>
    </lineage>
</organism>